<dbReference type="AlphaFoldDB" id="A0A9N9J044"/>
<feature type="non-terminal residue" evidence="2">
    <location>
        <position position="1"/>
    </location>
</feature>
<organism evidence="2 3">
    <name type="scientific">Acaulospora morrowiae</name>
    <dbReference type="NCBI Taxonomy" id="94023"/>
    <lineage>
        <taxon>Eukaryota</taxon>
        <taxon>Fungi</taxon>
        <taxon>Fungi incertae sedis</taxon>
        <taxon>Mucoromycota</taxon>
        <taxon>Glomeromycotina</taxon>
        <taxon>Glomeromycetes</taxon>
        <taxon>Diversisporales</taxon>
        <taxon>Acaulosporaceae</taxon>
        <taxon>Acaulospora</taxon>
    </lineage>
</organism>
<feature type="region of interest" description="Disordered" evidence="1">
    <location>
        <begin position="124"/>
        <end position="143"/>
    </location>
</feature>
<dbReference type="EMBL" id="CAJVPV010040016">
    <property type="protein sequence ID" value="CAG8759514.1"/>
    <property type="molecule type" value="Genomic_DNA"/>
</dbReference>
<dbReference type="Proteomes" id="UP000789342">
    <property type="component" value="Unassembled WGS sequence"/>
</dbReference>
<name>A0A9N9J044_9GLOM</name>
<evidence type="ECO:0000256" key="1">
    <source>
        <dbReference type="SAM" id="MobiDB-lite"/>
    </source>
</evidence>
<comment type="caution">
    <text evidence="2">The sequence shown here is derived from an EMBL/GenBank/DDBJ whole genome shotgun (WGS) entry which is preliminary data.</text>
</comment>
<reference evidence="2" key="1">
    <citation type="submission" date="2021-06" db="EMBL/GenBank/DDBJ databases">
        <authorList>
            <person name="Kallberg Y."/>
            <person name="Tangrot J."/>
            <person name="Rosling A."/>
        </authorList>
    </citation>
    <scope>NUCLEOTIDE SEQUENCE</scope>
    <source>
        <strain evidence="2">CL551</strain>
    </source>
</reference>
<gene>
    <name evidence="2" type="ORF">AMORRO_LOCUS15819</name>
</gene>
<keyword evidence="3" id="KW-1185">Reference proteome</keyword>
<proteinExistence type="predicted"/>
<protein>
    <submittedName>
        <fullName evidence="2">11320_t:CDS:1</fullName>
    </submittedName>
</protein>
<dbReference type="OrthoDB" id="2443888at2759"/>
<feature type="compositionally biased region" description="Basic and acidic residues" evidence="1">
    <location>
        <begin position="128"/>
        <end position="143"/>
    </location>
</feature>
<evidence type="ECO:0000313" key="2">
    <source>
        <dbReference type="EMBL" id="CAG8759514.1"/>
    </source>
</evidence>
<evidence type="ECO:0000313" key="3">
    <source>
        <dbReference type="Proteomes" id="UP000789342"/>
    </source>
</evidence>
<sequence length="143" mass="16968">MYLTWLRNHLSNLKPEDYYKKLGYSHNLRSHAEEKLHKMLKLIIKENYIINRKKATNFLNNFVVNENITASSMDTFIRVRDVLVEASFGKLTHEVVGRNSAYKTIKNVTKKIYYKTEVLNEFQPPSKRLKEDKLEQPHTPKDK</sequence>
<accession>A0A9N9J044</accession>